<dbReference type="EMBL" id="CAJOBR010000193">
    <property type="protein sequence ID" value="CAF4478886.1"/>
    <property type="molecule type" value="Genomic_DNA"/>
</dbReference>
<evidence type="ECO:0000313" key="1">
    <source>
        <dbReference type="EMBL" id="CAF4478886.1"/>
    </source>
</evidence>
<dbReference type="AlphaFoldDB" id="A0A820TZF2"/>
<name>A0A820TZF2_9BILA</name>
<evidence type="ECO:0000313" key="2">
    <source>
        <dbReference type="Proteomes" id="UP000663848"/>
    </source>
</evidence>
<dbReference type="Proteomes" id="UP000663848">
    <property type="component" value="Unassembled WGS sequence"/>
</dbReference>
<proteinExistence type="predicted"/>
<organism evidence="1 2">
    <name type="scientific">Rotaria socialis</name>
    <dbReference type="NCBI Taxonomy" id="392032"/>
    <lineage>
        <taxon>Eukaryota</taxon>
        <taxon>Metazoa</taxon>
        <taxon>Spiralia</taxon>
        <taxon>Gnathifera</taxon>
        <taxon>Rotifera</taxon>
        <taxon>Eurotatoria</taxon>
        <taxon>Bdelloidea</taxon>
        <taxon>Philodinida</taxon>
        <taxon>Philodinidae</taxon>
        <taxon>Rotaria</taxon>
    </lineage>
</organism>
<comment type="caution">
    <text evidence="1">The sequence shown here is derived from an EMBL/GenBank/DDBJ whole genome shotgun (WGS) entry which is preliminary data.</text>
</comment>
<accession>A0A820TZF2</accession>
<protein>
    <submittedName>
        <fullName evidence="1">Uncharacterized protein</fullName>
    </submittedName>
</protein>
<gene>
    <name evidence="1" type="ORF">QYT958_LOCUS2863</name>
</gene>
<reference evidence="1" key="1">
    <citation type="submission" date="2021-02" db="EMBL/GenBank/DDBJ databases">
        <authorList>
            <person name="Nowell W R."/>
        </authorList>
    </citation>
    <scope>NUCLEOTIDE SEQUENCE</scope>
</reference>
<sequence>TGSSDVVNESDMTNGIFSFSFLSESNDILNDELDDVGGKTRLLLFADTIEVIGDNDGVTFVTDSMIY</sequence>
<feature type="non-terminal residue" evidence="1">
    <location>
        <position position="1"/>
    </location>
</feature>